<evidence type="ECO:0000256" key="1">
    <source>
        <dbReference type="SAM" id="Phobius"/>
    </source>
</evidence>
<keyword evidence="1" id="KW-0472">Membrane</keyword>
<keyword evidence="1" id="KW-1133">Transmembrane helix</keyword>
<proteinExistence type="predicted"/>
<accession>A0A0A9BW60</accession>
<reference evidence="2" key="1">
    <citation type="submission" date="2014-09" db="EMBL/GenBank/DDBJ databases">
        <authorList>
            <person name="Magalhaes I.L.F."/>
            <person name="Oliveira U."/>
            <person name="Santos F.R."/>
            <person name="Vidigal T.H.D.A."/>
            <person name="Brescovit A.D."/>
            <person name="Santos A.J."/>
        </authorList>
    </citation>
    <scope>NUCLEOTIDE SEQUENCE</scope>
    <source>
        <tissue evidence="2">Shoot tissue taken approximately 20 cm above the soil surface</tissue>
    </source>
</reference>
<sequence>MYGDRSGSYRFHPTSGKSVFFAFFTTCIGNILLIVTVTILLPFQCSTILQF</sequence>
<feature type="transmembrane region" description="Helical" evidence="1">
    <location>
        <begin position="20"/>
        <end position="43"/>
    </location>
</feature>
<dbReference type="EMBL" id="GBRH01232485">
    <property type="protein sequence ID" value="JAD65410.1"/>
    <property type="molecule type" value="Transcribed_RNA"/>
</dbReference>
<dbReference type="AlphaFoldDB" id="A0A0A9BW60"/>
<name>A0A0A9BW60_ARUDO</name>
<protein>
    <submittedName>
        <fullName evidence="2">Uncharacterized protein</fullName>
    </submittedName>
</protein>
<keyword evidence="1" id="KW-0812">Transmembrane</keyword>
<reference evidence="2" key="2">
    <citation type="journal article" date="2015" name="Data Brief">
        <title>Shoot transcriptome of the giant reed, Arundo donax.</title>
        <authorList>
            <person name="Barrero R.A."/>
            <person name="Guerrero F.D."/>
            <person name="Moolhuijzen P."/>
            <person name="Goolsby J.A."/>
            <person name="Tidwell J."/>
            <person name="Bellgard S.E."/>
            <person name="Bellgard M.I."/>
        </authorList>
    </citation>
    <scope>NUCLEOTIDE SEQUENCE</scope>
    <source>
        <tissue evidence="2">Shoot tissue taken approximately 20 cm above the soil surface</tissue>
    </source>
</reference>
<organism evidence="2">
    <name type="scientific">Arundo donax</name>
    <name type="common">Giant reed</name>
    <name type="synonym">Donax arundinaceus</name>
    <dbReference type="NCBI Taxonomy" id="35708"/>
    <lineage>
        <taxon>Eukaryota</taxon>
        <taxon>Viridiplantae</taxon>
        <taxon>Streptophyta</taxon>
        <taxon>Embryophyta</taxon>
        <taxon>Tracheophyta</taxon>
        <taxon>Spermatophyta</taxon>
        <taxon>Magnoliopsida</taxon>
        <taxon>Liliopsida</taxon>
        <taxon>Poales</taxon>
        <taxon>Poaceae</taxon>
        <taxon>PACMAD clade</taxon>
        <taxon>Arundinoideae</taxon>
        <taxon>Arundineae</taxon>
        <taxon>Arundo</taxon>
    </lineage>
</organism>
<evidence type="ECO:0000313" key="2">
    <source>
        <dbReference type="EMBL" id="JAD65410.1"/>
    </source>
</evidence>